<protein>
    <submittedName>
        <fullName evidence="4">Ankyrin repeats (3 copies)</fullName>
    </submittedName>
</protein>
<sequence length="465" mass="52622">MKKILLLFTILTTLTCIGCSKEETMQMSISDSVSESSEKNFDTSATVQQLFSEAVTKDNYEMAKWALLNGADVNKFADYEYISEEENPLMVSISNSNEKMAMLLLKNGADVDCVDENGMTTLMCAVTNRMYDVCEELIDRNVDKNALDASGDNCIDYAITSMGDGYVSDKEMLKMAKLLYNDGVKISNNTKRHIVASDGEGVMDYEYVALDWLISIGEIKRKDLNENQEVFYNVYLGNLDYIKKLKKTQLKIKNSQNQDLLTVAITYAKKDIAKYLLENGMWYKENSTELSDAIGYAALCGDLDTLKMIYKYTDLSDSDIYTIISYNMQCSNDEYIEGIEYLVSKMSDINTYIDNPNETILCLAVYNGLEKTSKMLIEHGAEVNLHIIYNAENVGNSELMKVLLNNFDIKSVSEEKQQKLLYTMIESGDYEIAKYLIDKGVSIGKDSKEYLEDCPVTKMKSLLEI</sequence>
<accession>A0A6N2Z757</accession>
<dbReference type="InterPro" id="IPR036770">
    <property type="entry name" value="Ankyrin_rpt-contain_sf"/>
</dbReference>
<dbReference type="Gene3D" id="1.25.40.20">
    <property type="entry name" value="Ankyrin repeat-containing domain"/>
    <property type="match status" value="2"/>
</dbReference>
<feature type="repeat" description="ANK" evidence="3">
    <location>
        <begin position="117"/>
        <end position="149"/>
    </location>
</feature>
<dbReference type="Pfam" id="PF12796">
    <property type="entry name" value="Ank_2"/>
    <property type="match status" value="1"/>
</dbReference>
<organism evidence="4">
    <name type="scientific">Intestinibacter bartlettii</name>
    <dbReference type="NCBI Taxonomy" id="261299"/>
    <lineage>
        <taxon>Bacteria</taxon>
        <taxon>Bacillati</taxon>
        <taxon>Bacillota</taxon>
        <taxon>Clostridia</taxon>
        <taxon>Peptostreptococcales</taxon>
        <taxon>Peptostreptococcaceae</taxon>
        <taxon>Intestinibacter</taxon>
    </lineage>
</organism>
<dbReference type="PROSITE" id="PS50297">
    <property type="entry name" value="ANK_REP_REGION"/>
    <property type="match status" value="1"/>
</dbReference>
<dbReference type="PROSITE" id="PS50088">
    <property type="entry name" value="ANK_REPEAT"/>
    <property type="match status" value="2"/>
</dbReference>
<feature type="repeat" description="ANK" evidence="3">
    <location>
        <begin position="84"/>
        <end position="116"/>
    </location>
</feature>
<evidence type="ECO:0000256" key="1">
    <source>
        <dbReference type="ARBA" id="ARBA00022737"/>
    </source>
</evidence>
<evidence type="ECO:0000256" key="2">
    <source>
        <dbReference type="ARBA" id="ARBA00023043"/>
    </source>
</evidence>
<dbReference type="EMBL" id="CACRUE010000010">
    <property type="protein sequence ID" value="VYT75124.1"/>
    <property type="molecule type" value="Genomic_DNA"/>
</dbReference>
<name>A0A6N2Z757_9FIRM</name>
<dbReference type="InterPro" id="IPR002110">
    <property type="entry name" value="Ankyrin_rpt"/>
</dbReference>
<dbReference type="PANTHER" id="PTHR24198">
    <property type="entry name" value="ANKYRIN REPEAT AND PROTEIN KINASE DOMAIN-CONTAINING PROTEIN"/>
    <property type="match status" value="1"/>
</dbReference>
<reference evidence="4" key="1">
    <citation type="submission" date="2019-11" db="EMBL/GenBank/DDBJ databases">
        <authorList>
            <person name="Feng L."/>
        </authorList>
    </citation>
    <scope>NUCLEOTIDE SEQUENCE</scope>
    <source>
        <strain evidence="4">IbartlettiiLFYP30</strain>
    </source>
</reference>
<keyword evidence="2 3" id="KW-0040">ANK repeat</keyword>
<dbReference type="SMART" id="SM00248">
    <property type="entry name" value="ANK"/>
    <property type="match status" value="9"/>
</dbReference>
<evidence type="ECO:0000256" key="3">
    <source>
        <dbReference type="PROSITE-ProRule" id="PRU00023"/>
    </source>
</evidence>
<gene>
    <name evidence="4" type="ORF">IBLFYP30_01079</name>
</gene>
<dbReference type="SUPFAM" id="SSF48403">
    <property type="entry name" value="Ankyrin repeat"/>
    <property type="match status" value="1"/>
</dbReference>
<dbReference type="AlphaFoldDB" id="A0A6N2Z757"/>
<dbReference type="PANTHER" id="PTHR24198:SF165">
    <property type="entry name" value="ANKYRIN REPEAT-CONTAINING PROTEIN-RELATED"/>
    <property type="match status" value="1"/>
</dbReference>
<proteinExistence type="predicted"/>
<evidence type="ECO:0000313" key="4">
    <source>
        <dbReference type="EMBL" id="VYT75124.1"/>
    </source>
</evidence>
<keyword evidence="1" id="KW-0677">Repeat</keyword>